<sequence>MLSHLVEQPPPRTTTVRKANSLCHRPPASTAPGWSSPGTAAMAVITAMGRMGGWSTYPP</sequence>
<accession>L8HWF4</accession>
<dbReference type="Proteomes" id="UP000011080">
    <property type="component" value="Unassembled WGS sequence"/>
</dbReference>
<name>L8HWF4_9CETA</name>
<reference evidence="1 2" key="1">
    <citation type="journal article" date="2012" name="Nat. Genet.">
        <title>The yak genome and adaptation to life at high altitude.</title>
        <authorList>
            <person name="Qiu Q."/>
            <person name="Zhang G."/>
            <person name="Ma T."/>
            <person name="Qian W."/>
            <person name="Wang J."/>
            <person name="Ye Z."/>
            <person name="Cao C."/>
            <person name="Hu Q."/>
            <person name="Kim J."/>
            <person name="Larkin D.M."/>
            <person name="Auvil L."/>
            <person name="Capitanu B."/>
            <person name="Ma J."/>
            <person name="Lewin H.A."/>
            <person name="Qian X."/>
            <person name="Lang Y."/>
            <person name="Zhou R."/>
            <person name="Wang L."/>
            <person name="Wang K."/>
            <person name="Xia J."/>
            <person name="Liao S."/>
            <person name="Pan S."/>
            <person name="Lu X."/>
            <person name="Hou H."/>
            <person name="Wang Y."/>
            <person name="Zang X."/>
            <person name="Yin Y."/>
            <person name="Ma H."/>
            <person name="Zhang J."/>
            <person name="Wang Z."/>
            <person name="Zhang Y."/>
            <person name="Zhang D."/>
            <person name="Yonezawa T."/>
            <person name="Hasegawa M."/>
            <person name="Zhong Y."/>
            <person name="Liu W."/>
            <person name="Zhang Y."/>
            <person name="Huang Z."/>
            <person name="Zhang S."/>
            <person name="Long R."/>
            <person name="Yang H."/>
            <person name="Wang J."/>
            <person name="Lenstra J.A."/>
            <person name="Cooper D.N."/>
            <person name="Wu Y."/>
            <person name="Wang J."/>
            <person name="Shi P."/>
            <person name="Wang J."/>
            <person name="Liu J."/>
        </authorList>
    </citation>
    <scope>NUCLEOTIDE SEQUENCE [LARGE SCALE GENOMIC DNA]</scope>
    <source>
        <strain evidence="2">yakQH1</strain>
    </source>
</reference>
<evidence type="ECO:0000313" key="2">
    <source>
        <dbReference type="Proteomes" id="UP000011080"/>
    </source>
</evidence>
<organism evidence="1 2">
    <name type="scientific">Bos mutus</name>
    <name type="common">wild yak</name>
    <dbReference type="NCBI Taxonomy" id="72004"/>
    <lineage>
        <taxon>Eukaryota</taxon>
        <taxon>Metazoa</taxon>
        <taxon>Chordata</taxon>
        <taxon>Craniata</taxon>
        <taxon>Vertebrata</taxon>
        <taxon>Euteleostomi</taxon>
        <taxon>Mammalia</taxon>
        <taxon>Eutheria</taxon>
        <taxon>Laurasiatheria</taxon>
        <taxon>Artiodactyla</taxon>
        <taxon>Ruminantia</taxon>
        <taxon>Pecora</taxon>
        <taxon>Bovidae</taxon>
        <taxon>Bovinae</taxon>
        <taxon>Bos</taxon>
    </lineage>
</organism>
<evidence type="ECO:0000313" key="1">
    <source>
        <dbReference type="EMBL" id="ELR48590.1"/>
    </source>
</evidence>
<dbReference type="AlphaFoldDB" id="L8HWF4"/>
<protein>
    <submittedName>
        <fullName evidence="1">Uncharacterized protein</fullName>
    </submittedName>
</protein>
<proteinExistence type="predicted"/>
<gene>
    <name evidence="1" type="ORF">M91_17933</name>
</gene>
<dbReference type="EMBL" id="JH882667">
    <property type="protein sequence ID" value="ELR48590.1"/>
    <property type="molecule type" value="Genomic_DNA"/>
</dbReference>